<feature type="transmembrane region" description="Helical" evidence="2">
    <location>
        <begin position="58"/>
        <end position="79"/>
    </location>
</feature>
<feature type="transmembrane region" description="Helical" evidence="2">
    <location>
        <begin position="179"/>
        <end position="199"/>
    </location>
</feature>
<feature type="transmembrane region" description="Helical" evidence="2">
    <location>
        <begin position="147"/>
        <end position="167"/>
    </location>
</feature>
<dbReference type="OrthoDB" id="196633at2759"/>
<accession>A0A2G2XKY3</accession>
<evidence type="ECO:0000313" key="4">
    <source>
        <dbReference type="Proteomes" id="UP000224567"/>
    </source>
</evidence>
<feature type="region of interest" description="Disordered" evidence="1">
    <location>
        <begin position="1"/>
        <end position="20"/>
    </location>
</feature>
<comment type="caution">
    <text evidence="3">The sequence shown here is derived from an EMBL/GenBank/DDBJ whole genome shotgun (WGS) entry which is preliminary data.</text>
</comment>
<evidence type="ECO:0000256" key="2">
    <source>
        <dbReference type="SAM" id="Phobius"/>
    </source>
</evidence>
<reference evidence="4" key="2">
    <citation type="journal article" date="2017" name="J. Anim. Genet.">
        <title>Multiple reference genome sequences of hot pepper reveal the massive evolution of plant disease resistance genes by retroduplication.</title>
        <authorList>
            <person name="Kim S."/>
            <person name="Park J."/>
            <person name="Yeom S.-I."/>
            <person name="Kim Y.-M."/>
            <person name="Seo E."/>
            <person name="Kim K.-T."/>
            <person name="Kim M.-S."/>
            <person name="Lee J.M."/>
            <person name="Cheong K."/>
            <person name="Shin H.-S."/>
            <person name="Kim S.-B."/>
            <person name="Han K."/>
            <person name="Lee J."/>
            <person name="Park M."/>
            <person name="Lee H.-A."/>
            <person name="Lee H.-Y."/>
            <person name="Lee Y."/>
            <person name="Oh S."/>
            <person name="Lee J.H."/>
            <person name="Choi E."/>
            <person name="Choi E."/>
            <person name="Lee S.E."/>
            <person name="Jeon J."/>
            <person name="Kim H."/>
            <person name="Choi G."/>
            <person name="Song H."/>
            <person name="Lee J."/>
            <person name="Lee S.-C."/>
            <person name="Kwon J.-K."/>
            <person name="Lee H.-Y."/>
            <person name="Koo N."/>
            <person name="Hong Y."/>
            <person name="Kim R.W."/>
            <person name="Kang W.-H."/>
            <person name="Huh J.H."/>
            <person name="Kang B.-C."/>
            <person name="Yang T.-J."/>
            <person name="Lee Y.-H."/>
            <person name="Bennetzen J.L."/>
            <person name="Choi D."/>
        </authorList>
    </citation>
    <scope>NUCLEOTIDE SEQUENCE [LARGE SCALE GENOMIC DNA]</scope>
    <source>
        <strain evidence="4">cv. PBC81</strain>
    </source>
</reference>
<evidence type="ECO:0000313" key="3">
    <source>
        <dbReference type="EMBL" id="PHT58145.1"/>
    </source>
</evidence>
<sequence>MASSTLISIPKLPFSPQPKQTQFTSQTRNYKFALLSNLDALKLPPCVGFKNGWNHKNLLYTALPLKSAATILCVAGIALATVMVGSDAACASEIGVMGSSLQFNEPSNALSLPTWAIHVSSVVEWITAMALVWQYGEKSGNASWKGLSWGMVPLLGGAFCACTWHFFYNSESLDVLVALQAALTVLGNATMCIAAFRIYRSQEQ</sequence>
<gene>
    <name evidence="3" type="ORF">CQW23_00508</name>
</gene>
<dbReference type="Proteomes" id="UP000224567">
    <property type="component" value="Unassembled WGS sequence"/>
</dbReference>
<evidence type="ECO:0000256" key="1">
    <source>
        <dbReference type="SAM" id="MobiDB-lite"/>
    </source>
</evidence>
<feature type="transmembrane region" description="Helical" evidence="2">
    <location>
        <begin position="115"/>
        <end position="135"/>
    </location>
</feature>
<keyword evidence="2" id="KW-1133">Transmembrane helix</keyword>
<dbReference type="PANTHER" id="PTHR33833:SF4">
    <property type="entry name" value="YCF49-LIKE PROTEIN"/>
    <property type="match status" value="1"/>
</dbReference>
<dbReference type="PANTHER" id="PTHR33833">
    <property type="entry name" value="NUCLEOLAR-LIKE PROTEIN-RELATED"/>
    <property type="match status" value="1"/>
</dbReference>
<name>A0A2G2XKY3_CAPBA</name>
<dbReference type="STRING" id="33114.A0A2G2XKY3"/>
<protein>
    <submittedName>
        <fullName evidence="3">Ycf49-like protein</fullName>
    </submittedName>
</protein>
<keyword evidence="2" id="KW-0472">Membrane</keyword>
<keyword evidence="4" id="KW-1185">Reference proteome</keyword>
<dbReference type="EMBL" id="MLFT02000001">
    <property type="protein sequence ID" value="PHT58145.1"/>
    <property type="molecule type" value="Genomic_DNA"/>
</dbReference>
<keyword evidence="2" id="KW-0812">Transmembrane</keyword>
<proteinExistence type="predicted"/>
<reference evidence="3 4" key="1">
    <citation type="journal article" date="2017" name="Genome Biol.">
        <title>New reference genome sequences of hot pepper reveal the massive evolution of plant disease-resistance genes by retroduplication.</title>
        <authorList>
            <person name="Kim S."/>
            <person name="Park J."/>
            <person name="Yeom S.I."/>
            <person name="Kim Y.M."/>
            <person name="Seo E."/>
            <person name="Kim K.T."/>
            <person name="Kim M.S."/>
            <person name="Lee J.M."/>
            <person name="Cheong K."/>
            <person name="Shin H.S."/>
            <person name="Kim S.B."/>
            <person name="Han K."/>
            <person name="Lee J."/>
            <person name="Park M."/>
            <person name="Lee H.A."/>
            <person name="Lee H.Y."/>
            <person name="Lee Y."/>
            <person name="Oh S."/>
            <person name="Lee J.H."/>
            <person name="Choi E."/>
            <person name="Choi E."/>
            <person name="Lee S.E."/>
            <person name="Jeon J."/>
            <person name="Kim H."/>
            <person name="Choi G."/>
            <person name="Song H."/>
            <person name="Lee J."/>
            <person name="Lee S.C."/>
            <person name="Kwon J.K."/>
            <person name="Lee H.Y."/>
            <person name="Koo N."/>
            <person name="Hong Y."/>
            <person name="Kim R.W."/>
            <person name="Kang W.H."/>
            <person name="Huh J.H."/>
            <person name="Kang B.C."/>
            <person name="Yang T.J."/>
            <person name="Lee Y.H."/>
            <person name="Bennetzen J.L."/>
            <person name="Choi D."/>
        </authorList>
    </citation>
    <scope>NUCLEOTIDE SEQUENCE [LARGE SCALE GENOMIC DNA]</scope>
    <source>
        <strain evidence="4">cv. PBC81</strain>
    </source>
</reference>
<dbReference type="Pfam" id="PF10693">
    <property type="entry name" value="DUF2499"/>
    <property type="match status" value="1"/>
</dbReference>
<organism evidence="3 4">
    <name type="scientific">Capsicum baccatum</name>
    <name type="common">Peruvian pepper</name>
    <dbReference type="NCBI Taxonomy" id="33114"/>
    <lineage>
        <taxon>Eukaryota</taxon>
        <taxon>Viridiplantae</taxon>
        <taxon>Streptophyta</taxon>
        <taxon>Embryophyta</taxon>
        <taxon>Tracheophyta</taxon>
        <taxon>Spermatophyta</taxon>
        <taxon>Magnoliopsida</taxon>
        <taxon>eudicotyledons</taxon>
        <taxon>Gunneridae</taxon>
        <taxon>Pentapetalae</taxon>
        <taxon>asterids</taxon>
        <taxon>lamiids</taxon>
        <taxon>Solanales</taxon>
        <taxon>Solanaceae</taxon>
        <taxon>Solanoideae</taxon>
        <taxon>Capsiceae</taxon>
        <taxon>Capsicum</taxon>
    </lineage>
</organism>
<dbReference type="InterPro" id="IPR019634">
    <property type="entry name" value="Uncharacterised_Ycf49"/>
</dbReference>
<dbReference type="AlphaFoldDB" id="A0A2G2XKY3"/>